<proteinExistence type="predicted"/>
<dbReference type="GO" id="GO:0005524">
    <property type="term" value="F:ATP binding"/>
    <property type="evidence" value="ECO:0007669"/>
    <property type="project" value="UniProtKB-KW"/>
</dbReference>
<feature type="domain" description="AAA+ ATPase" evidence="2">
    <location>
        <begin position="106"/>
        <end position="272"/>
    </location>
</feature>
<feature type="compositionally biased region" description="Basic and acidic residues" evidence="1">
    <location>
        <begin position="37"/>
        <end position="47"/>
    </location>
</feature>
<dbReference type="AlphaFoldDB" id="A0A4Q1KJE5"/>
<keyword evidence="3" id="KW-0067">ATP-binding</keyword>
<feature type="region of interest" description="Disordered" evidence="1">
    <location>
        <begin position="33"/>
        <end position="55"/>
    </location>
</feature>
<organism evidence="3 4">
    <name type="scientific">Sphingobium fluviale</name>
    <dbReference type="NCBI Taxonomy" id="2506423"/>
    <lineage>
        <taxon>Bacteria</taxon>
        <taxon>Pseudomonadati</taxon>
        <taxon>Pseudomonadota</taxon>
        <taxon>Alphaproteobacteria</taxon>
        <taxon>Sphingomonadales</taxon>
        <taxon>Sphingomonadaceae</taxon>
        <taxon>Sphingobium</taxon>
    </lineage>
</organism>
<evidence type="ECO:0000313" key="3">
    <source>
        <dbReference type="EMBL" id="RXR29948.1"/>
    </source>
</evidence>
<evidence type="ECO:0000259" key="2">
    <source>
        <dbReference type="SMART" id="SM00382"/>
    </source>
</evidence>
<dbReference type="PANTHER" id="PTHR34301:SF8">
    <property type="entry name" value="ATPASE DOMAIN-CONTAINING PROTEIN"/>
    <property type="match status" value="1"/>
</dbReference>
<name>A0A4Q1KJE5_9SPHN</name>
<gene>
    <name evidence="3" type="ORF">EQG66_05280</name>
</gene>
<dbReference type="PANTHER" id="PTHR34301">
    <property type="entry name" value="DNA-BINDING PROTEIN-RELATED"/>
    <property type="match status" value="1"/>
</dbReference>
<dbReference type="InterPro" id="IPR049052">
    <property type="entry name" value="nSTAND1"/>
</dbReference>
<keyword evidence="3" id="KW-0547">Nucleotide-binding</keyword>
<comment type="caution">
    <text evidence="3">The sequence shown here is derived from an EMBL/GenBank/DDBJ whole genome shotgun (WGS) entry which is preliminary data.</text>
</comment>
<dbReference type="Gene3D" id="3.40.50.300">
    <property type="entry name" value="P-loop containing nucleotide triphosphate hydrolases"/>
    <property type="match status" value="1"/>
</dbReference>
<dbReference type="OrthoDB" id="7209686at2"/>
<sequence length="468" mass="52447">MKGYRMGWQNWFSLRKKRFDALDQDHEDVVPRLSIGRNRDRQDDKLPKFQGTAGDQIRSTGKRTALDRVRFHMRNAFTPSQPVLSHRMFAGRTEVLKTLIRSIEDQRLHVVLYGDRGIGKTSLLHILAQLARDARYIVRYASCGEETHFSDLMRSIARDIPLLYHADYAPTSSEIENGRSLGDLLPEGTLTVPQISDLFSKVSNTRVLVILDEFDRAHSMAFRRSIAELIKNLSDRSSRLQLVIAGVGANLTELIEHIPSIRRNILGYQVPNMSNGEIEELIHNGEKICGLTFDREAIAFISAVAYGSPYIASLLSQHAGLAAVDREASMVEKRDVADAINHSVDEIRHRVSSLSLFQTGRAKADGHGTNLGLLARLALHYGGRLMPHQADEVIRKPGQGLAYMQKMQQDYGLLEPLADDPAGAYHFKEEGVPVYLWIELAQSHFAGEKSNTKLLDALLDKYAVAQNA</sequence>
<keyword evidence="4" id="KW-1185">Reference proteome</keyword>
<accession>A0A4Q1KJE5</accession>
<dbReference type="Proteomes" id="UP000290958">
    <property type="component" value="Unassembled WGS sequence"/>
</dbReference>
<evidence type="ECO:0000256" key="1">
    <source>
        <dbReference type="SAM" id="MobiDB-lite"/>
    </source>
</evidence>
<dbReference type="CDD" id="cd00009">
    <property type="entry name" value="AAA"/>
    <property type="match status" value="1"/>
</dbReference>
<dbReference type="RefSeq" id="WP_129403486.1">
    <property type="nucleotide sequence ID" value="NZ_SBKP01000003.1"/>
</dbReference>
<dbReference type="SMART" id="SM00382">
    <property type="entry name" value="AAA"/>
    <property type="match status" value="1"/>
</dbReference>
<dbReference type="SUPFAM" id="SSF52540">
    <property type="entry name" value="P-loop containing nucleoside triphosphate hydrolases"/>
    <property type="match status" value="1"/>
</dbReference>
<evidence type="ECO:0000313" key="4">
    <source>
        <dbReference type="Proteomes" id="UP000290958"/>
    </source>
</evidence>
<dbReference type="Pfam" id="PF20703">
    <property type="entry name" value="nSTAND1"/>
    <property type="match status" value="1"/>
</dbReference>
<dbReference type="InterPro" id="IPR027417">
    <property type="entry name" value="P-loop_NTPase"/>
</dbReference>
<reference evidence="4" key="1">
    <citation type="submission" date="2019-01" db="EMBL/GenBank/DDBJ databases">
        <title>Cytophagaceae bacterium strain CAR-16.</title>
        <authorList>
            <person name="Chen W.-M."/>
        </authorList>
    </citation>
    <scope>NUCLEOTIDE SEQUENCE [LARGE SCALE GENOMIC DNA]</scope>
    <source>
        <strain evidence="4">CHR27</strain>
    </source>
</reference>
<dbReference type="InterPro" id="IPR003593">
    <property type="entry name" value="AAA+_ATPase"/>
</dbReference>
<dbReference type="EMBL" id="SBKP01000003">
    <property type="protein sequence ID" value="RXR29948.1"/>
    <property type="molecule type" value="Genomic_DNA"/>
</dbReference>
<protein>
    <submittedName>
        <fullName evidence="3">ATP-binding protein</fullName>
    </submittedName>
</protein>